<gene>
    <name evidence="3" type="primary">tssA</name>
    <name evidence="3" type="ORF">OMP39_14555</name>
</gene>
<sequence>MADLLHPITDTRPCGEDLSFSAEFDAIQELRREDDPTLDQGEWITALKTADWPAVVSQCERLLVEHTKDLRLLAWRTEALARTRGYTGLAQGLADTVQVCERYWDDLHPLPDGDDVEQRAGTLRWLLAQVQKLAPRLAVTAAPAGRYSLLDFEEARQWQQQIERQPELAASAPEGKPTLAQVTRARNETPPPVWHEHLAALARARSHLDALQAWVDPRLGDDAPTFVHARQALDDAHHAVQRLAQDAGALVAGASAPGARMTPPPSAPGSADGRAPSHAAPGAFALGGPTACAATGPSPAAASHLGTSHPASSPMGPVEPQTRAQALQQLRLVADFFRRTEPHSPVAFLADKAARWGDMPLDAWLREVIKDAGSLAHLEELLGLPKAAE</sequence>
<keyword evidence="4" id="KW-1185">Reference proteome</keyword>
<dbReference type="Pfam" id="PF06812">
    <property type="entry name" value="ImpA_N"/>
    <property type="match status" value="1"/>
</dbReference>
<dbReference type="NCBIfam" id="TIGR03363">
    <property type="entry name" value="VI_chp_8"/>
    <property type="match status" value="1"/>
</dbReference>
<organism evidence="3 4">
    <name type="scientific">Caldimonas aquatica</name>
    <dbReference type="NCBI Taxonomy" id="376175"/>
    <lineage>
        <taxon>Bacteria</taxon>
        <taxon>Pseudomonadati</taxon>
        <taxon>Pseudomonadota</taxon>
        <taxon>Betaproteobacteria</taxon>
        <taxon>Burkholderiales</taxon>
        <taxon>Sphaerotilaceae</taxon>
        <taxon>Caldimonas</taxon>
    </lineage>
</organism>
<feature type="region of interest" description="Disordered" evidence="1">
    <location>
        <begin position="255"/>
        <end position="282"/>
    </location>
</feature>
<name>A0ABY6MS87_9BURK</name>
<dbReference type="PANTHER" id="PTHR37951">
    <property type="entry name" value="CYTOPLASMIC PROTEIN-RELATED"/>
    <property type="match status" value="1"/>
</dbReference>
<proteinExistence type="predicted"/>
<dbReference type="RefSeq" id="WP_264892526.1">
    <property type="nucleotide sequence ID" value="NZ_CP110257.1"/>
</dbReference>
<evidence type="ECO:0000313" key="4">
    <source>
        <dbReference type="Proteomes" id="UP001163266"/>
    </source>
</evidence>
<dbReference type="InterPro" id="IPR017740">
    <property type="entry name" value="TssA-like"/>
</dbReference>
<dbReference type="PANTHER" id="PTHR37951:SF1">
    <property type="entry name" value="TYPE VI SECRETION SYSTEM COMPONENT TSSA1"/>
    <property type="match status" value="1"/>
</dbReference>
<feature type="domain" description="ImpA N-terminal" evidence="2">
    <location>
        <begin position="5"/>
        <end position="127"/>
    </location>
</feature>
<accession>A0ABY6MS87</accession>
<dbReference type="EMBL" id="CP110257">
    <property type="protein sequence ID" value="UZD54862.1"/>
    <property type="molecule type" value="Genomic_DNA"/>
</dbReference>
<protein>
    <submittedName>
        <fullName evidence="3">Type VI secretion system protein TssA</fullName>
    </submittedName>
</protein>
<feature type="region of interest" description="Disordered" evidence="1">
    <location>
        <begin position="295"/>
        <end position="321"/>
    </location>
</feature>
<evidence type="ECO:0000259" key="2">
    <source>
        <dbReference type="Pfam" id="PF06812"/>
    </source>
</evidence>
<reference evidence="3" key="1">
    <citation type="submission" date="2022-10" db="EMBL/GenBank/DDBJ databases">
        <title>Complete genome sequence of Schlegelella aquatica LMG 23380.</title>
        <authorList>
            <person name="Musilova J."/>
            <person name="Kourilova X."/>
            <person name="Bezdicek M."/>
            <person name="Hermankova K."/>
            <person name="Obruca S."/>
            <person name="Sedlar K."/>
        </authorList>
    </citation>
    <scope>NUCLEOTIDE SEQUENCE</scope>
    <source>
        <strain evidence="3">LMG 23380</strain>
    </source>
</reference>
<evidence type="ECO:0000313" key="3">
    <source>
        <dbReference type="EMBL" id="UZD54862.1"/>
    </source>
</evidence>
<evidence type="ECO:0000256" key="1">
    <source>
        <dbReference type="SAM" id="MobiDB-lite"/>
    </source>
</evidence>
<dbReference type="InterPro" id="IPR010657">
    <property type="entry name" value="ImpA_N"/>
</dbReference>
<dbReference type="Proteomes" id="UP001163266">
    <property type="component" value="Chromosome"/>
</dbReference>